<name>A0ABS1E7A3_9GAMM</name>
<dbReference type="EMBL" id="NRSH01000092">
    <property type="protein sequence ID" value="MBK1727047.1"/>
    <property type="molecule type" value="Genomic_DNA"/>
</dbReference>
<dbReference type="InterPro" id="IPR017945">
    <property type="entry name" value="DHBP_synth_RibB-like_a/b_dom"/>
</dbReference>
<dbReference type="HAMAP" id="MF_01852">
    <property type="entry name" value="TsaC"/>
    <property type="match status" value="1"/>
</dbReference>
<keyword evidence="6 9" id="KW-0547">Nucleotide-binding</keyword>
<evidence type="ECO:0000256" key="8">
    <source>
        <dbReference type="ARBA" id="ARBA00048366"/>
    </source>
</evidence>
<gene>
    <name evidence="9" type="primary">tsaC</name>
    <name evidence="11" type="ORF">CKO13_08435</name>
</gene>
<evidence type="ECO:0000256" key="3">
    <source>
        <dbReference type="ARBA" id="ARBA00022679"/>
    </source>
</evidence>
<dbReference type="PANTHER" id="PTHR17490">
    <property type="entry name" value="SUA5"/>
    <property type="match status" value="1"/>
</dbReference>
<comment type="similarity">
    <text evidence="9">Belongs to the SUA5 family. TsaC subfamily.</text>
</comment>
<evidence type="ECO:0000256" key="9">
    <source>
        <dbReference type="HAMAP-Rule" id="MF_01852"/>
    </source>
</evidence>
<evidence type="ECO:0000256" key="1">
    <source>
        <dbReference type="ARBA" id="ARBA00004496"/>
    </source>
</evidence>
<keyword evidence="7 9" id="KW-0067">ATP-binding</keyword>
<dbReference type="InterPro" id="IPR006070">
    <property type="entry name" value="Sua5-like_dom"/>
</dbReference>
<keyword evidence="12" id="KW-1185">Reference proteome</keyword>
<reference evidence="11 12" key="1">
    <citation type="journal article" date="2020" name="Microorganisms">
        <title>Osmotic Adaptation and Compatible Solute Biosynthesis of Phototrophic Bacteria as Revealed from Genome Analyses.</title>
        <authorList>
            <person name="Imhoff J.F."/>
            <person name="Rahn T."/>
            <person name="Kunzel S."/>
            <person name="Keller A."/>
            <person name="Neulinger S.C."/>
        </authorList>
    </citation>
    <scope>NUCLEOTIDE SEQUENCE [LARGE SCALE GENOMIC DNA]</scope>
    <source>
        <strain evidence="11 12">DSM 15116</strain>
    </source>
</reference>
<evidence type="ECO:0000313" key="12">
    <source>
        <dbReference type="Proteomes" id="UP000738126"/>
    </source>
</evidence>
<dbReference type="PANTHER" id="PTHR17490:SF18">
    <property type="entry name" value="THREONYLCARBAMOYL-AMP SYNTHASE"/>
    <property type="match status" value="1"/>
</dbReference>
<evidence type="ECO:0000256" key="4">
    <source>
        <dbReference type="ARBA" id="ARBA00022694"/>
    </source>
</evidence>
<accession>A0ABS1E7A3</accession>
<keyword evidence="5 9" id="KW-0548">Nucleotidyltransferase</keyword>
<keyword evidence="3 9" id="KW-0808">Transferase</keyword>
<dbReference type="Gene3D" id="3.90.870.10">
    <property type="entry name" value="DHBP synthase"/>
    <property type="match status" value="1"/>
</dbReference>
<evidence type="ECO:0000259" key="10">
    <source>
        <dbReference type="PROSITE" id="PS51163"/>
    </source>
</evidence>
<comment type="caution">
    <text evidence="11">The sequence shown here is derived from an EMBL/GenBank/DDBJ whole genome shotgun (WGS) entry which is preliminary data.</text>
</comment>
<keyword evidence="2 9" id="KW-0963">Cytoplasm</keyword>
<dbReference type="SUPFAM" id="SSF55821">
    <property type="entry name" value="YrdC/RibB"/>
    <property type="match status" value="1"/>
</dbReference>
<evidence type="ECO:0000256" key="6">
    <source>
        <dbReference type="ARBA" id="ARBA00022741"/>
    </source>
</evidence>
<keyword evidence="4 9" id="KW-0819">tRNA processing</keyword>
<dbReference type="RefSeq" id="WP_200259520.1">
    <property type="nucleotide sequence ID" value="NZ_NRSH01000092.1"/>
</dbReference>
<sequence>MTAGAPRISRLRLERAVHALRRGGVVAYPTEAVWGLGCDPWDREAVLRLLALKRRPLERGLILLAAAPEDLTPFLAPLPPERAAEIRGSWPGPVTWVVPAAPEAPAWITGGHAGIAVRVTAHPPAAALCRAFGGPVVSTSANRSAGRPARTASAVRYTFGPHLDALLPGPTGGLARPTPIRDAVTGAYLRH</sequence>
<evidence type="ECO:0000256" key="7">
    <source>
        <dbReference type="ARBA" id="ARBA00022840"/>
    </source>
</evidence>
<dbReference type="Pfam" id="PF01300">
    <property type="entry name" value="Sua5_yciO_yrdC"/>
    <property type="match status" value="1"/>
</dbReference>
<dbReference type="EC" id="2.7.7.87" evidence="9"/>
<dbReference type="Proteomes" id="UP000738126">
    <property type="component" value="Unassembled WGS sequence"/>
</dbReference>
<evidence type="ECO:0000256" key="5">
    <source>
        <dbReference type="ARBA" id="ARBA00022695"/>
    </source>
</evidence>
<comment type="catalytic activity">
    <reaction evidence="8 9">
        <text>L-threonine + hydrogencarbonate + ATP = L-threonylcarbamoyladenylate + diphosphate + H2O</text>
        <dbReference type="Rhea" id="RHEA:36407"/>
        <dbReference type="ChEBI" id="CHEBI:15377"/>
        <dbReference type="ChEBI" id="CHEBI:17544"/>
        <dbReference type="ChEBI" id="CHEBI:30616"/>
        <dbReference type="ChEBI" id="CHEBI:33019"/>
        <dbReference type="ChEBI" id="CHEBI:57926"/>
        <dbReference type="ChEBI" id="CHEBI:73682"/>
        <dbReference type="EC" id="2.7.7.87"/>
    </reaction>
</comment>
<organism evidence="11 12">
    <name type="scientific">Halorhodospira neutriphila</name>
    <dbReference type="NCBI Taxonomy" id="168379"/>
    <lineage>
        <taxon>Bacteria</taxon>
        <taxon>Pseudomonadati</taxon>
        <taxon>Pseudomonadota</taxon>
        <taxon>Gammaproteobacteria</taxon>
        <taxon>Chromatiales</taxon>
        <taxon>Ectothiorhodospiraceae</taxon>
        <taxon>Halorhodospira</taxon>
    </lineage>
</organism>
<dbReference type="InterPro" id="IPR050156">
    <property type="entry name" value="TC-AMP_synthase_SUA5"/>
</dbReference>
<dbReference type="PROSITE" id="PS51163">
    <property type="entry name" value="YRDC"/>
    <property type="match status" value="1"/>
</dbReference>
<feature type="domain" description="YrdC-like" evidence="10">
    <location>
        <begin position="10"/>
        <end position="191"/>
    </location>
</feature>
<comment type="function">
    <text evidence="9">Required for the formation of a threonylcarbamoyl group on adenosine at position 37 (t(6)A37) in tRNAs that read codons beginning with adenine. Catalyzes the conversion of L-threonine, HCO(3)(-)/CO(2) and ATP to give threonylcarbamoyl-AMP (TC-AMP) as the acyladenylate intermediate, with the release of diphosphate.</text>
</comment>
<proteinExistence type="inferred from homology"/>
<evidence type="ECO:0000313" key="11">
    <source>
        <dbReference type="EMBL" id="MBK1727047.1"/>
    </source>
</evidence>
<protein>
    <recommendedName>
        <fullName evidence="9">Threonylcarbamoyl-AMP synthase</fullName>
        <shortName evidence="9">TC-AMP synthase</shortName>
        <ecNumber evidence="9">2.7.7.87</ecNumber>
    </recommendedName>
    <alternativeName>
        <fullName evidence="9">L-threonylcarbamoyladenylate synthase</fullName>
    </alternativeName>
    <alternativeName>
        <fullName evidence="9">t(6)A37 threonylcarbamoyladenosine biosynthesis protein TsaC</fullName>
    </alternativeName>
    <alternativeName>
        <fullName evidence="9">tRNA threonylcarbamoyladenosine biosynthesis protein TsaC</fullName>
    </alternativeName>
</protein>
<comment type="subcellular location">
    <subcellularLocation>
        <location evidence="1 9">Cytoplasm</location>
    </subcellularLocation>
</comment>
<dbReference type="InterPro" id="IPR023535">
    <property type="entry name" value="TC-AMP_synthase"/>
</dbReference>
<evidence type="ECO:0000256" key="2">
    <source>
        <dbReference type="ARBA" id="ARBA00022490"/>
    </source>
</evidence>